<reference evidence="2" key="2">
    <citation type="journal article" date="2015" name="Fish Shellfish Immunol.">
        <title>Early steps in the European eel (Anguilla anguilla)-Vibrio vulnificus interaction in the gills: Role of the RtxA13 toxin.</title>
        <authorList>
            <person name="Callol A."/>
            <person name="Pajuelo D."/>
            <person name="Ebbesson L."/>
            <person name="Teles M."/>
            <person name="MacKenzie S."/>
            <person name="Amaro C."/>
        </authorList>
    </citation>
    <scope>NUCLEOTIDE SEQUENCE</scope>
</reference>
<dbReference type="EMBL" id="GBXM01020012">
    <property type="protein sequence ID" value="JAH88565.1"/>
    <property type="molecule type" value="Transcribed_RNA"/>
</dbReference>
<reference evidence="2" key="1">
    <citation type="submission" date="2014-11" db="EMBL/GenBank/DDBJ databases">
        <authorList>
            <person name="Amaro Gonzalez C."/>
        </authorList>
    </citation>
    <scope>NUCLEOTIDE SEQUENCE</scope>
</reference>
<feature type="region of interest" description="Disordered" evidence="1">
    <location>
        <begin position="20"/>
        <end position="48"/>
    </location>
</feature>
<name>A0A0E9WG48_ANGAN</name>
<sequence length="48" mass="5265">MVNYVGYCMALRRRPACTSHTMLKSSAEGSSATRQPETSFSPRPASNE</sequence>
<protein>
    <submittedName>
        <fullName evidence="2">Uncharacterized protein</fullName>
    </submittedName>
</protein>
<evidence type="ECO:0000313" key="2">
    <source>
        <dbReference type="EMBL" id="JAH88565.1"/>
    </source>
</evidence>
<organism evidence="2">
    <name type="scientific">Anguilla anguilla</name>
    <name type="common">European freshwater eel</name>
    <name type="synonym">Muraena anguilla</name>
    <dbReference type="NCBI Taxonomy" id="7936"/>
    <lineage>
        <taxon>Eukaryota</taxon>
        <taxon>Metazoa</taxon>
        <taxon>Chordata</taxon>
        <taxon>Craniata</taxon>
        <taxon>Vertebrata</taxon>
        <taxon>Euteleostomi</taxon>
        <taxon>Actinopterygii</taxon>
        <taxon>Neopterygii</taxon>
        <taxon>Teleostei</taxon>
        <taxon>Anguilliformes</taxon>
        <taxon>Anguillidae</taxon>
        <taxon>Anguilla</taxon>
    </lineage>
</organism>
<accession>A0A0E9WG48</accession>
<dbReference type="AlphaFoldDB" id="A0A0E9WG48"/>
<proteinExistence type="predicted"/>
<evidence type="ECO:0000256" key="1">
    <source>
        <dbReference type="SAM" id="MobiDB-lite"/>
    </source>
</evidence>